<organism evidence="1 2">
    <name type="scientific">Massilia psychrophila</name>
    <dbReference type="NCBI Taxonomy" id="1603353"/>
    <lineage>
        <taxon>Bacteria</taxon>
        <taxon>Pseudomonadati</taxon>
        <taxon>Pseudomonadota</taxon>
        <taxon>Betaproteobacteria</taxon>
        <taxon>Burkholderiales</taxon>
        <taxon>Oxalobacteraceae</taxon>
        <taxon>Telluria group</taxon>
        <taxon>Massilia</taxon>
    </lineage>
</organism>
<evidence type="ECO:0008006" key="3">
    <source>
        <dbReference type="Google" id="ProtNLM"/>
    </source>
</evidence>
<accession>A0A2G8SYC6</accession>
<sequence>MFKNFSDLANMAKKKLIRRQHFLAMIDKGTHWLQLHELIAPFYPKVELPPAHALLYGDEVAAMGDAGFQGVEKGEKILAKARPGTSR</sequence>
<dbReference type="OrthoDB" id="9774608at2"/>
<evidence type="ECO:0000313" key="2">
    <source>
        <dbReference type="Proteomes" id="UP000228593"/>
    </source>
</evidence>
<dbReference type="AlphaFoldDB" id="A0A2G8SYC6"/>
<evidence type="ECO:0000313" key="1">
    <source>
        <dbReference type="EMBL" id="PIL38799.1"/>
    </source>
</evidence>
<dbReference type="Proteomes" id="UP000228593">
    <property type="component" value="Unassembled WGS sequence"/>
</dbReference>
<reference evidence="1 2" key="1">
    <citation type="submission" date="2017-10" db="EMBL/GenBank/DDBJ databases">
        <title>Massilia psychrophilum sp. nov., a novel purple-pigmented bacterium isolated from Tianshan glacier, Xinjiang Municipality, China.</title>
        <authorList>
            <person name="Wang H."/>
        </authorList>
    </citation>
    <scope>NUCLEOTIDE SEQUENCE [LARGE SCALE GENOMIC DNA]</scope>
    <source>
        <strain evidence="1 2">JCM 30813</strain>
    </source>
</reference>
<proteinExistence type="predicted"/>
<gene>
    <name evidence="1" type="ORF">CR103_15830</name>
</gene>
<name>A0A2G8SYC6_9BURK</name>
<keyword evidence="2" id="KW-1185">Reference proteome</keyword>
<comment type="caution">
    <text evidence="1">The sequence shown here is derived from an EMBL/GenBank/DDBJ whole genome shotgun (WGS) entry which is preliminary data.</text>
</comment>
<protein>
    <recommendedName>
        <fullName evidence="3">IS5/IS1182 family transposase</fullName>
    </recommendedName>
</protein>
<dbReference type="EMBL" id="PDOB01000028">
    <property type="protein sequence ID" value="PIL38799.1"/>
    <property type="molecule type" value="Genomic_DNA"/>
</dbReference>